<proteinExistence type="predicted"/>
<sequence>MDTPILFSRQRLPLAETSKMADCTLHSKADLTNQGADPNILCRQKLAFETFKRFHIFIPSTEPGSYDDKHFLMFGDSMYCDRRKVFLCHGVGKKRPQILTWTSIG</sequence>
<accession>A0AAV6VW87</accession>
<comment type="caution">
    <text evidence="1">The sequence shown here is derived from an EMBL/GenBank/DDBJ whole genome shotgun (WGS) entry which is preliminary data.</text>
</comment>
<name>A0AAV6VW87_9ARAC</name>
<organism evidence="1 2">
    <name type="scientific">Oedothorax gibbosus</name>
    <dbReference type="NCBI Taxonomy" id="931172"/>
    <lineage>
        <taxon>Eukaryota</taxon>
        <taxon>Metazoa</taxon>
        <taxon>Ecdysozoa</taxon>
        <taxon>Arthropoda</taxon>
        <taxon>Chelicerata</taxon>
        <taxon>Arachnida</taxon>
        <taxon>Araneae</taxon>
        <taxon>Araneomorphae</taxon>
        <taxon>Entelegynae</taxon>
        <taxon>Araneoidea</taxon>
        <taxon>Linyphiidae</taxon>
        <taxon>Erigoninae</taxon>
        <taxon>Oedothorax</taxon>
    </lineage>
</organism>
<gene>
    <name evidence="1" type="ORF">JTE90_020579</name>
</gene>
<protein>
    <submittedName>
        <fullName evidence="1">Uncharacterized protein</fullName>
    </submittedName>
</protein>
<evidence type="ECO:0000313" key="2">
    <source>
        <dbReference type="Proteomes" id="UP000827092"/>
    </source>
</evidence>
<dbReference type="EMBL" id="JAFNEN010000011">
    <property type="protein sequence ID" value="KAG8200940.1"/>
    <property type="molecule type" value="Genomic_DNA"/>
</dbReference>
<evidence type="ECO:0000313" key="1">
    <source>
        <dbReference type="EMBL" id="KAG8200940.1"/>
    </source>
</evidence>
<dbReference type="Proteomes" id="UP000827092">
    <property type="component" value="Unassembled WGS sequence"/>
</dbReference>
<dbReference type="AlphaFoldDB" id="A0AAV6VW87"/>
<reference evidence="1 2" key="1">
    <citation type="journal article" date="2022" name="Nat. Ecol. Evol.">
        <title>A masculinizing supergene underlies an exaggerated male reproductive morph in a spider.</title>
        <authorList>
            <person name="Hendrickx F."/>
            <person name="De Corte Z."/>
            <person name="Sonet G."/>
            <person name="Van Belleghem S.M."/>
            <person name="Kostlbacher S."/>
            <person name="Vangestel C."/>
        </authorList>
    </citation>
    <scope>NUCLEOTIDE SEQUENCE [LARGE SCALE GENOMIC DNA]</scope>
    <source>
        <strain evidence="1">W744_W776</strain>
    </source>
</reference>
<keyword evidence="2" id="KW-1185">Reference proteome</keyword>